<evidence type="ECO:0000313" key="2">
    <source>
        <dbReference type="Proteomes" id="UP000584931"/>
    </source>
</evidence>
<evidence type="ECO:0000313" key="1">
    <source>
        <dbReference type="EMBL" id="NYH52788.1"/>
    </source>
</evidence>
<dbReference type="RefSeq" id="WP_179810054.1">
    <property type="nucleotide sequence ID" value="NZ_JACCHL010000001.1"/>
</dbReference>
<gene>
    <name evidence="1" type="ORF">HNR06_002377</name>
</gene>
<accession>A0A7Z0BIJ8</accession>
<sequence length="201" mass="22508">MPERIDAILTEYPGYGWGVESPQLPELVGGRDTWEELESDLHSILEFGGAPPDFVSAIHLQKWLLQNEGPEIAIRCRRDSHFHSRMEVVKRLAAAVADENQLRQISVDLPRRPTGEILFVCSVVEDRLDTVFQQLDPRGDALTIAVSVADRMVFTTPVSNSGEGDRPGWSRVSEIGWDENTTVGELVKFQQKSNKKVSLLV</sequence>
<comment type="caution">
    <text evidence="1">The sequence shown here is derived from an EMBL/GenBank/DDBJ whole genome shotgun (WGS) entry which is preliminary data.</text>
</comment>
<proteinExistence type="predicted"/>
<protein>
    <submittedName>
        <fullName evidence="1">Uncharacterized protein</fullName>
    </submittedName>
</protein>
<dbReference type="Proteomes" id="UP000584931">
    <property type="component" value="Unassembled WGS sequence"/>
</dbReference>
<organism evidence="1 2">
    <name type="scientific">Nocardiopsis sinuspersici</name>
    <dbReference type="NCBI Taxonomy" id="501010"/>
    <lineage>
        <taxon>Bacteria</taxon>
        <taxon>Bacillati</taxon>
        <taxon>Actinomycetota</taxon>
        <taxon>Actinomycetes</taxon>
        <taxon>Streptosporangiales</taxon>
        <taxon>Nocardiopsidaceae</taxon>
        <taxon>Nocardiopsis</taxon>
    </lineage>
</organism>
<reference evidence="1 2" key="1">
    <citation type="submission" date="2020-07" db="EMBL/GenBank/DDBJ databases">
        <title>Sequencing the genomes of 1000 actinobacteria strains.</title>
        <authorList>
            <person name="Klenk H.-P."/>
        </authorList>
    </citation>
    <scope>NUCLEOTIDE SEQUENCE [LARGE SCALE GENOMIC DNA]</scope>
    <source>
        <strain evidence="1 2">DSM 45278</strain>
    </source>
</reference>
<dbReference type="AlphaFoldDB" id="A0A7Z0BIJ8"/>
<name>A0A7Z0BIJ8_9ACTN</name>
<dbReference type="EMBL" id="JACCHL010000001">
    <property type="protein sequence ID" value="NYH52788.1"/>
    <property type="molecule type" value="Genomic_DNA"/>
</dbReference>